<proteinExistence type="inferred from homology"/>
<dbReference type="NCBIfam" id="TIGR00219">
    <property type="entry name" value="mreC"/>
    <property type="match status" value="1"/>
</dbReference>
<dbReference type="Proteomes" id="UP000004931">
    <property type="component" value="Unassembled WGS sequence"/>
</dbReference>
<keyword evidence="7" id="KW-1185">Reference proteome</keyword>
<dbReference type="PIRSF" id="PIRSF038471">
    <property type="entry name" value="MreC"/>
    <property type="match status" value="1"/>
</dbReference>
<dbReference type="FunFam" id="2.40.10.350:FF:000002">
    <property type="entry name" value="Cell shape-determining protein MreC"/>
    <property type="match status" value="1"/>
</dbReference>
<dbReference type="InterPro" id="IPR042175">
    <property type="entry name" value="Cell/Rod_MreC_2"/>
</dbReference>
<evidence type="ECO:0000256" key="2">
    <source>
        <dbReference type="ARBA" id="ARBA00013855"/>
    </source>
</evidence>
<gene>
    <name evidence="6" type="ORF">GP2143_00357</name>
</gene>
<evidence type="ECO:0000256" key="4">
    <source>
        <dbReference type="ARBA" id="ARBA00032089"/>
    </source>
</evidence>
<evidence type="ECO:0000313" key="6">
    <source>
        <dbReference type="EMBL" id="EAW30544.1"/>
    </source>
</evidence>
<dbReference type="InterPro" id="IPR055342">
    <property type="entry name" value="MreC_beta-barrel_core"/>
</dbReference>
<dbReference type="AlphaFoldDB" id="A0YEU9"/>
<keyword evidence="3" id="KW-0133">Cell shape</keyword>
<dbReference type="PANTHER" id="PTHR34138:SF1">
    <property type="entry name" value="CELL SHAPE-DETERMINING PROTEIN MREC"/>
    <property type="match status" value="1"/>
</dbReference>
<dbReference type="STRING" id="247633.GP2143_00357"/>
<evidence type="ECO:0000313" key="7">
    <source>
        <dbReference type="Proteomes" id="UP000004931"/>
    </source>
</evidence>
<comment type="caution">
    <text evidence="6">The sequence shown here is derived from an EMBL/GenBank/DDBJ whole genome shotgun (WGS) entry which is preliminary data.</text>
</comment>
<evidence type="ECO:0000259" key="5">
    <source>
        <dbReference type="Pfam" id="PF04085"/>
    </source>
</evidence>
<feature type="domain" description="Rod shape-determining protein MreC beta-barrel core" evidence="5">
    <location>
        <begin position="98"/>
        <end position="244"/>
    </location>
</feature>
<name>A0YEU9_9GAMM</name>
<sequence length="259" mass="28330">MYAGQRFEWFQQVNAKLSIVATPFYWVADIPSKISGWGESNIRSRETIIKDNERLSAETILLKAQVQKLASLEAENVRLRELLNSSAILDDSVLVAEIIGVSPDPLHHQIIVNKGEKDGLYVGQPVIDALGLMGQIIDVGAYQSRVLLITDPSHALPVQVNRNGLRSVAEGVGLYHQVILQHVAATTDIKIGDLLVSSGLGQRFPVGYPVATVTEVIIDPGQSFATVKASPSALLNRSRHVLLVFSHRREEIEDGRQSG</sequence>
<evidence type="ECO:0000256" key="1">
    <source>
        <dbReference type="ARBA" id="ARBA00009369"/>
    </source>
</evidence>
<comment type="similarity">
    <text evidence="1">Belongs to the MreC family.</text>
</comment>
<dbReference type="InterPro" id="IPR007221">
    <property type="entry name" value="MreC"/>
</dbReference>
<dbReference type="Pfam" id="PF04085">
    <property type="entry name" value="MreC"/>
    <property type="match status" value="1"/>
</dbReference>
<dbReference type="GO" id="GO:0005886">
    <property type="term" value="C:plasma membrane"/>
    <property type="evidence" value="ECO:0007669"/>
    <property type="project" value="TreeGrafter"/>
</dbReference>
<dbReference type="Gene3D" id="2.40.10.340">
    <property type="entry name" value="Rod shape-determining protein MreC, domain 1"/>
    <property type="match status" value="1"/>
</dbReference>
<dbReference type="GO" id="GO:0008360">
    <property type="term" value="P:regulation of cell shape"/>
    <property type="evidence" value="ECO:0007669"/>
    <property type="project" value="UniProtKB-KW"/>
</dbReference>
<evidence type="ECO:0000256" key="3">
    <source>
        <dbReference type="ARBA" id="ARBA00022960"/>
    </source>
</evidence>
<dbReference type="EMBL" id="AAVT01000007">
    <property type="protein sequence ID" value="EAW30544.1"/>
    <property type="molecule type" value="Genomic_DNA"/>
</dbReference>
<dbReference type="Gene3D" id="2.40.10.350">
    <property type="entry name" value="Rod shape-determining protein MreC, domain 2"/>
    <property type="match status" value="1"/>
</dbReference>
<dbReference type="PANTHER" id="PTHR34138">
    <property type="entry name" value="CELL SHAPE-DETERMINING PROTEIN MREC"/>
    <property type="match status" value="1"/>
</dbReference>
<accession>A0YEU9</accession>
<dbReference type="InterPro" id="IPR042177">
    <property type="entry name" value="Cell/Rod_1"/>
</dbReference>
<reference evidence="6 7" key="1">
    <citation type="journal article" date="2010" name="J. Bacteriol.">
        <title>Genome sequence of the oligotrophic marine Gammaproteobacterium HTCC2143, isolated from the Oregon Coast.</title>
        <authorList>
            <person name="Oh H.M."/>
            <person name="Kang I."/>
            <person name="Ferriera S."/>
            <person name="Giovannoni S.J."/>
            <person name="Cho J.C."/>
        </authorList>
    </citation>
    <scope>NUCLEOTIDE SEQUENCE [LARGE SCALE GENOMIC DNA]</scope>
    <source>
        <strain evidence="6 7">HTCC2143</strain>
    </source>
</reference>
<protein>
    <recommendedName>
        <fullName evidence="2">Cell shape-determining protein MreC</fullName>
    </recommendedName>
    <alternativeName>
        <fullName evidence="4">Cell shape protein MreC</fullName>
    </alternativeName>
</protein>
<dbReference type="eggNOG" id="COG1792">
    <property type="taxonomic scope" value="Bacteria"/>
</dbReference>
<organism evidence="6 7">
    <name type="scientific">marine gamma proteobacterium HTCC2143</name>
    <dbReference type="NCBI Taxonomy" id="247633"/>
    <lineage>
        <taxon>Bacteria</taxon>
        <taxon>Pseudomonadati</taxon>
        <taxon>Pseudomonadota</taxon>
        <taxon>Gammaproteobacteria</taxon>
        <taxon>Cellvibrionales</taxon>
        <taxon>Spongiibacteraceae</taxon>
        <taxon>BD1-7 clade</taxon>
    </lineage>
</organism>